<proteinExistence type="predicted"/>
<name>A0A6G1KUI8_9PEZI</name>
<feature type="region of interest" description="Disordered" evidence="1">
    <location>
        <begin position="1"/>
        <end position="46"/>
    </location>
</feature>
<feature type="compositionally biased region" description="Basic and acidic residues" evidence="1">
    <location>
        <begin position="295"/>
        <end position="307"/>
    </location>
</feature>
<protein>
    <submittedName>
        <fullName evidence="2">Uncharacterized protein</fullName>
    </submittedName>
</protein>
<reference evidence="2" key="1">
    <citation type="journal article" date="2020" name="Stud. Mycol.">
        <title>101 Dothideomycetes genomes: a test case for predicting lifestyles and emergence of pathogens.</title>
        <authorList>
            <person name="Haridas S."/>
            <person name="Albert R."/>
            <person name="Binder M."/>
            <person name="Bloem J."/>
            <person name="Labutti K."/>
            <person name="Salamov A."/>
            <person name="Andreopoulos B."/>
            <person name="Baker S."/>
            <person name="Barry K."/>
            <person name="Bills G."/>
            <person name="Bluhm B."/>
            <person name="Cannon C."/>
            <person name="Castanera R."/>
            <person name="Culley D."/>
            <person name="Daum C."/>
            <person name="Ezra D."/>
            <person name="Gonzalez J."/>
            <person name="Henrissat B."/>
            <person name="Kuo A."/>
            <person name="Liang C."/>
            <person name="Lipzen A."/>
            <person name="Lutzoni F."/>
            <person name="Magnuson J."/>
            <person name="Mondo S."/>
            <person name="Nolan M."/>
            <person name="Ohm R."/>
            <person name="Pangilinan J."/>
            <person name="Park H.-J."/>
            <person name="Ramirez L."/>
            <person name="Alfaro M."/>
            <person name="Sun H."/>
            <person name="Tritt A."/>
            <person name="Yoshinaga Y."/>
            <person name="Zwiers L.-H."/>
            <person name="Turgeon B."/>
            <person name="Goodwin S."/>
            <person name="Spatafora J."/>
            <person name="Crous P."/>
            <person name="Grigoriev I."/>
        </authorList>
    </citation>
    <scope>NUCLEOTIDE SEQUENCE</scope>
    <source>
        <strain evidence="2">CBS 116005</strain>
    </source>
</reference>
<evidence type="ECO:0000313" key="3">
    <source>
        <dbReference type="Proteomes" id="UP000799436"/>
    </source>
</evidence>
<gene>
    <name evidence="2" type="ORF">EJ03DRAFT_332417</name>
</gene>
<organism evidence="2 3">
    <name type="scientific">Teratosphaeria nubilosa</name>
    <dbReference type="NCBI Taxonomy" id="161662"/>
    <lineage>
        <taxon>Eukaryota</taxon>
        <taxon>Fungi</taxon>
        <taxon>Dikarya</taxon>
        <taxon>Ascomycota</taxon>
        <taxon>Pezizomycotina</taxon>
        <taxon>Dothideomycetes</taxon>
        <taxon>Dothideomycetidae</taxon>
        <taxon>Mycosphaerellales</taxon>
        <taxon>Teratosphaeriaceae</taxon>
        <taxon>Teratosphaeria</taxon>
    </lineage>
</organism>
<dbReference type="OrthoDB" id="3485856at2759"/>
<dbReference type="Proteomes" id="UP000799436">
    <property type="component" value="Unassembled WGS sequence"/>
</dbReference>
<feature type="compositionally biased region" description="Low complexity" evidence="1">
    <location>
        <begin position="1"/>
        <end position="13"/>
    </location>
</feature>
<dbReference type="EMBL" id="ML995959">
    <property type="protein sequence ID" value="KAF2763828.1"/>
    <property type="molecule type" value="Genomic_DNA"/>
</dbReference>
<keyword evidence="3" id="KW-1185">Reference proteome</keyword>
<sequence length="355" mass="39579">MSTPYSPSSSSPPAKAPQNLPPSPPVSTSLYDSFCGDGDADPRSDSDLDQIARDLLAGRVLKVSLTPAEWTKIALSVGDVRCEYDPRMQTATRHMTTPIHEQLVHAISTLLDANIQRLKDDGQLSDALRQAVANLTNGGHRRVPLQLRNRPWDSDPDVQWREDGDDSLPTFVAEVAYTQSDQDVLEKAKNYIRASRGCIRAVLVATAPYARLQRQAGSLYLLRPRVNPENKKFSVVTEQAAVYVGENGARKSGHFLIRLSDLLTFDQGSQEREEADNASLTFDFASLNDALERGRRQQELENQEKAVSRQRKRPARELQEAEFSDSADSEYVLEEDAHVQERCRGGALEKMDESK</sequence>
<evidence type="ECO:0000256" key="1">
    <source>
        <dbReference type="SAM" id="MobiDB-lite"/>
    </source>
</evidence>
<feature type="compositionally biased region" description="Acidic residues" evidence="1">
    <location>
        <begin position="320"/>
        <end position="331"/>
    </location>
</feature>
<dbReference type="AlphaFoldDB" id="A0A6G1KUI8"/>
<accession>A0A6G1KUI8</accession>
<evidence type="ECO:0000313" key="2">
    <source>
        <dbReference type="EMBL" id="KAF2763828.1"/>
    </source>
</evidence>
<feature type="region of interest" description="Disordered" evidence="1">
    <location>
        <begin position="295"/>
        <end position="331"/>
    </location>
</feature>